<organism evidence="3 4">
    <name type="scientific">Lentzea xinjiangensis</name>
    <dbReference type="NCBI Taxonomy" id="402600"/>
    <lineage>
        <taxon>Bacteria</taxon>
        <taxon>Bacillati</taxon>
        <taxon>Actinomycetota</taxon>
        <taxon>Actinomycetes</taxon>
        <taxon>Pseudonocardiales</taxon>
        <taxon>Pseudonocardiaceae</taxon>
        <taxon>Lentzea</taxon>
    </lineage>
</organism>
<accession>A0A1H9I8G8</accession>
<gene>
    <name evidence="3" type="ORF">SAMN05216188_104398</name>
</gene>
<keyword evidence="4" id="KW-1185">Reference proteome</keyword>
<proteinExistence type="predicted"/>
<dbReference type="AlphaFoldDB" id="A0A1H9I8G8"/>
<evidence type="ECO:0000313" key="3">
    <source>
        <dbReference type="EMBL" id="SEQ71021.1"/>
    </source>
</evidence>
<name>A0A1H9I8G8_9PSEU</name>
<feature type="compositionally biased region" description="Basic and acidic residues" evidence="1">
    <location>
        <begin position="63"/>
        <end position="74"/>
    </location>
</feature>
<keyword evidence="2" id="KW-0732">Signal</keyword>
<dbReference type="EMBL" id="FOFR01000004">
    <property type="protein sequence ID" value="SEQ71021.1"/>
    <property type="molecule type" value="Genomic_DNA"/>
</dbReference>
<dbReference type="RefSeq" id="WP_143116068.1">
    <property type="nucleotide sequence ID" value="NZ_FOFR01000004.1"/>
</dbReference>
<evidence type="ECO:0000256" key="1">
    <source>
        <dbReference type="SAM" id="MobiDB-lite"/>
    </source>
</evidence>
<sequence>MRRRTAATTAAPGVAVLLAGSSVCAGEARPFPSVPNFAPFRQKTSETLFANSPAELRSPAAGLKRELRNQKASQ</sequence>
<reference evidence="4" key="1">
    <citation type="submission" date="2016-10" db="EMBL/GenBank/DDBJ databases">
        <authorList>
            <person name="Varghese N."/>
            <person name="Submissions S."/>
        </authorList>
    </citation>
    <scope>NUCLEOTIDE SEQUENCE [LARGE SCALE GENOMIC DNA]</scope>
    <source>
        <strain evidence="4">CGMCC 4.3525</strain>
    </source>
</reference>
<dbReference type="STRING" id="402600.SAMN05216188_104398"/>
<feature type="signal peptide" evidence="2">
    <location>
        <begin position="1"/>
        <end position="25"/>
    </location>
</feature>
<dbReference type="OrthoDB" id="3225049at2"/>
<evidence type="ECO:0000256" key="2">
    <source>
        <dbReference type="SAM" id="SignalP"/>
    </source>
</evidence>
<dbReference type="Proteomes" id="UP000199352">
    <property type="component" value="Unassembled WGS sequence"/>
</dbReference>
<feature type="chain" id="PRO_5038398974" evidence="2">
    <location>
        <begin position="26"/>
        <end position="74"/>
    </location>
</feature>
<protein>
    <submittedName>
        <fullName evidence="3">Uncharacterized protein</fullName>
    </submittedName>
</protein>
<evidence type="ECO:0000313" key="4">
    <source>
        <dbReference type="Proteomes" id="UP000199352"/>
    </source>
</evidence>
<feature type="region of interest" description="Disordered" evidence="1">
    <location>
        <begin position="49"/>
        <end position="74"/>
    </location>
</feature>